<organism evidence="1 2">
    <name type="scientific">Paramecium octaurelia</name>
    <dbReference type="NCBI Taxonomy" id="43137"/>
    <lineage>
        <taxon>Eukaryota</taxon>
        <taxon>Sar</taxon>
        <taxon>Alveolata</taxon>
        <taxon>Ciliophora</taxon>
        <taxon>Intramacronucleata</taxon>
        <taxon>Oligohymenophorea</taxon>
        <taxon>Peniculida</taxon>
        <taxon>Parameciidae</taxon>
        <taxon>Paramecium</taxon>
    </lineage>
</organism>
<dbReference type="EMBL" id="CAJJDP010000033">
    <property type="protein sequence ID" value="CAD8156889.1"/>
    <property type="molecule type" value="Genomic_DNA"/>
</dbReference>
<gene>
    <name evidence="1" type="ORF">POCTA_138.1.T0330013</name>
</gene>
<proteinExistence type="predicted"/>
<dbReference type="Proteomes" id="UP000683925">
    <property type="component" value="Unassembled WGS sequence"/>
</dbReference>
<sequence length="289" mass="34374">MCFVEAAVTFTEWESSLINNYKYFFSIIFIQERKNLQEGELINIIIVEQTNIDHTHCFASDFQILNVNGFLNLQLYKAASIQHPFTIQRLFSFKRRNFIIFFLEFLIGELLYQLKTLKEYQNFDGILHLKSFIVTSNLKTSFSTYLDIFTYLKFILSKVTNHSQSLNGSKKYINPEMPLKLETKYKSIIILLKPTQHTCYHFCSKKTKKFYDSILNEQFTFRQFLSQINQRLLAKEPNKRLGVHIGDKEILQLKWFKKVNLTHPNETIESSKNLIFRIQISKLNFKIWN</sequence>
<keyword evidence="2" id="KW-1185">Reference proteome</keyword>
<accession>A0A8S1U0K6</accession>
<evidence type="ECO:0000313" key="2">
    <source>
        <dbReference type="Proteomes" id="UP000683925"/>
    </source>
</evidence>
<name>A0A8S1U0K6_PAROT</name>
<dbReference type="AlphaFoldDB" id="A0A8S1U0K6"/>
<protein>
    <submittedName>
        <fullName evidence="1">Uncharacterized protein</fullName>
    </submittedName>
</protein>
<reference evidence="1" key="1">
    <citation type="submission" date="2021-01" db="EMBL/GenBank/DDBJ databases">
        <authorList>
            <consortium name="Genoscope - CEA"/>
            <person name="William W."/>
        </authorList>
    </citation>
    <scope>NUCLEOTIDE SEQUENCE</scope>
</reference>
<comment type="caution">
    <text evidence="1">The sequence shown here is derived from an EMBL/GenBank/DDBJ whole genome shotgun (WGS) entry which is preliminary data.</text>
</comment>
<evidence type="ECO:0000313" key="1">
    <source>
        <dbReference type="EMBL" id="CAD8156889.1"/>
    </source>
</evidence>